<dbReference type="GO" id="GO:0031380">
    <property type="term" value="C:nuclear RNA-directed RNA polymerase complex"/>
    <property type="evidence" value="ECO:0007669"/>
    <property type="project" value="TreeGrafter"/>
</dbReference>
<sequence length="2276" mass="254919">MIATIIKCPPQRINHLELGIMACRDFNTPKGCKRTPCRFSHVVSPISGDPGSTSTGKSKAPVPASRKKDKQKNPSPANPTVVSKEKKPPAEKPSPQQPAPVSQSAKRKQRRKRASAANQNITAAVVSPPPAPTGASVPQAPKKKGGQGQGSPSKGSAAPQVKKAPRPPSDACFPFYKTGTCKLGDKCCYRHVKPEGTAATQGHPLISNQGSQPPPATEEAALTSVMALRNLEKLVSSKVPFVRPSQMVAFTKLLAAATTGKDDWDAEDRQWFLTKVTEAQGLEKIESILAYRSIASKSLAKDESISFISTNLGCLSYIVSDYVLDSTMTQRVNKFFGIIHTNYAHFHDTVTKCMQDIVTRRSFENSPHPLASGAAVFNTLIRVLVEYSIRIKGAFHEHDLLPALIESVSLWYKQWKSGKFVDGWSLENEHQKRITLTHLDFQMGRLFSVMHRELDAIARKEEPTTVDSDVSPEERHREQLVLASDLGIQYEPAGQLRRQGPRHDNDFDEIQEIEIPPSEGEMLCSVPPFLPLNIPGGPHHLPAGSMERLLDIQFRLLREELVASLRMAIQSIVADLQDPSRNTPLQPILNKRGGRYIAKTGRTDSTMVNLYTSVNPTGIVTDRRGLVIEVEMDSPPGTARSVSTGARIKYWEGVSRKRLMQSGLVCLLWQTNHRIELFFGLISSSVKDLLSSVKQSRDTLGLRIKFFDPAINLKVIEWRRLDERDRKNQHIFLIEAPVMYDSIRPFLQALQRESTSFPFAEYLVHRSEQSGQIQPMAVSRPKYTITRPEFKWDLSCLFEDLQPLQLDPANLDSIEESRHTLKASSRLDVSQADAVVDCLTKEFCLIQGPPGTGKSFTGVELIRVLLANKAGPILLIALTNHALDHLLVSVLKNGITRNIVRLGSRSADETISQFSLENLEKSDTEKKKSTGINGAFHARKEAERELDTVVKELQGGPISDADRDKYLEKHYPEHRKKLRGPPLWIKARLQEDAGWTKSGSRKKTEALSEYEFWITSSDNKWLERALAAQEDRRKVFADQSSTPDIETDDDADESTEEDSNDGYESSESEEGNEDDAEVKNSSNMAALRKPKPESSAEKEERLLDEFLRLVGLTGLPPLPSSSRSLDELQRDPSVWFMSSEERARLDMSWTYSTRQLFFQRKKDSFAGLKETFEEAQTEYEECQAQVRLSILKTADIIGCTTTGAAKLTSLLNGIRPSILLVEEAGQVLEAHILGSLVQSIEHVIMIGDPLQLRPNINNYALSMEHPQGRDFYKFDQSAMERLGNTSMPMSQLTVQRRMRPQIASIARLTLYNHLQDNESVMAYPDVRGLAKNMFFFHHTHAEGGMDEETMSKFNIFEASMIIGLVKHLLRQGVYAESGKIVVLCMYLGQLARIRDGFRDSTIDVVLDSRDEEELRNREGDTESKESEVPVEIGKVKVTDQVLLRTVDNFQGEEADVVLLSLVRNPGEGKSGSIGFLKSSNRANVALTRARHGLYVFGNGEILAARSEMWEQVVQEFKDQNAYGTSLPIACYRHPDYVRWVQNDSELRDISPDGGCLRPCSYILKCGHACPLKCHADDEDHVFVKCHKPCRQACDKGHHCKKECWMECGSCEFLLPEITLHCGHVLRNAPCHLQDDQSTFRCREQVEKDLPYCEHAAIVDCCQDPADVQCTVTCAQIMACCQTPCQSYCGACQRQSSVPGIRETHCVHRCDQELHCGHFCQQSCESDHAAACGTTNCRSSCVQRCPHRICSHDCSEPCLPCDNPCPWICKHHTCPVSCGIPCVRLPCDARCENILLCNHPCPSLCGEPCEQQICTICDSSSYQFTVDKRSRTMADIDPKSTDLSNITITLRCRHVFTVQALDEHWELTTAYEWSADTQTWIRPLFSPRVSVDVLGCPICWAPVTALRYGRLTKCANLNLLERNIATKMARQLAEIQAAFNQISQEQKSTAVQKATEIVKPRHNFSISAKAANSSQELRSQLISTKSTSLLSVEYLGKQMKKVSGIPGADSKRWIAAIQPLLDLYQQSLELGSKYLDHSATYTKNLHLLYQSELDLADQDLATSKKEASARKAANIQIGMVPPRAGTRLQVEATRMGINIRLLIGDLAEKCFLRLAGTETGADQFNAWYQFVVFIYQSCRHDAELAGGIAFNSKAYRQEFLSTLGVLAARWKITQFKANMAQSLYHQLDADRRNLALVKANTKAEFKNMQNSVQNIRLYIESRNAIQPDVIREEYDVPSQHYLRMLSELIESLNAPMVVPLKNDESYLIKTAFTEQRK</sequence>
<evidence type="ECO:0000313" key="5">
    <source>
        <dbReference type="Proteomes" id="UP000054097"/>
    </source>
</evidence>
<evidence type="ECO:0000313" key="4">
    <source>
        <dbReference type="EMBL" id="KIM23244.1"/>
    </source>
</evidence>
<dbReference type="InterPro" id="IPR045055">
    <property type="entry name" value="DNA2/NAM7-like"/>
</dbReference>
<dbReference type="GO" id="GO:0031048">
    <property type="term" value="P:regulatory ncRNA-mediated heterochromatin formation"/>
    <property type="evidence" value="ECO:0007669"/>
    <property type="project" value="TreeGrafter"/>
</dbReference>
<dbReference type="GO" id="GO:0004386">
    <property type="term" value="F:helicase activity"/>
    <property type="evidence" value="ECO:0007669"/>
    <property type="project" value="InterPro"/>
</dbReference>
<dbReference type="Proteomes" id="UP000054097">
    <property type="component" value="Unassembled WGS sequence"/>
</dbReference>
<dbReference type="Gene3D" id="3.40.50.300">
    <property type="entry name" value="P-loop containing nucleotide triphosphate hydrolases"/>
    <property type="match status" value="3"/>
</dbReference>
<evidence type="ECO:0000256" key="2">
    <source>
        <dbReference type="SAM" id="MobiDB-lite"/>
    </source>
</evidence>
<dbReference type="InterPro" id="IPR041677">
    <property type="entry name" value="DNA2/NAM7_AAA_11"/>
</dbReference>
<dbReference type="PANTHER" id="PTHR10887:SF445">
    <property type="entry name" value="NFX1-TYPE ZINC FINGER-CONTAINING PROTEIN 1"/>
    <property type="match status" value="1"/>
</dbReference>
<feature type="domain" description="C3H1-type" evidence="3">
    <location>
        <begin position="166"/>
        <end position="194"/>
    </location>
</feature>
<evidence type="ECO:0000259" key="3">
    <source>
        <dbReference type="PROSITE" id="PS50103"/>
    </source>
</evidence>
<dbReference type="PROSITE" id="PS50103">
    <property type="entry name" value="ZF_C3H1"/>
    <property type="match status" value="1"/>
</dbReference>
<name>A0A0C3ATA0_SERVB</name>
<feature type="compositionally biased region" description="Acidic residues" evidence="2">
    <location>
        <begin position="1045"/>
        <end position="1076"/>
    </location>
</feature>
<dbReference type="InterPro" id="IPR027417">
    <property type="entry name" value="P-loop_NTPase"/>
</dbReference>
<dbReference type="InterPro" id="IPR047187">
    <property type="entry name" value="SF1_C_Upf1"/>
</dbReference>
<feature type="compositionally biased region" description="Basic residues" evidence="2">
    <location>
        <begin position="105"/>
        <end position="114"/>
    </location>
</feature>
<feature type="region of interest" description="Disordered" evidence="2">
    <location>
        <begin position="44"/>
        <end position="169"/>
    </location>
</feature>
<organism evidence="4 5">
    <name type="scientific">Serendipita vermifera MAFF 305830</name>
    <dbReference type="NCBI Taxonomy" id="933852"/>
    <lineage>
        <taxon>Eukaryota</taxon>
        <taxon>Fungi</taxon>
        <taxon>Dikarya</taxon>
        <taxon>Basidiomycota</taxon>
        <taxon>Agaricomycotina</taxon>
        <taxon>Agaricomycetes</taxon>
        <taxon>Sebacinales</taxon>
        <taxon>Serendipitaceae</taxon>
        <taxon>Serendipita</taxon>
    </lineage>
</organism>
<dbReference type="SUPFAM" id="SSF52540">
    <property type="entry name" value="P-loop containing nucleoside triphosphate hydrolases"/>
    <property type="match status" value="1"/>
</dbReference>
<dbReference type="GO" id="GO:0008270">
    <property type="term" value="F:zinc ion binding"/>
    <property type="evidence" value="ECO:0007669"/>
    <property type="project" value="UniProtKB-KW"/>
</dbReference>
<keyword evidence="1" id="KW-0863">Zinc-finger</keyword>
<accession>A0A0C3ATA0</accession>
<feature type="compositionally biased region" description="Low complexity" evidence="2">
    <location>
        <begin position="115"/>
        <end position="126"/>
    </location>
</feature>
<keyword evidence="1" id="KW-0479">Metal-binding</keyword>
<dbReference type="EMBL" id="KN824340">
    <property type="protein sequence ID" value="KIM23244.1"/>
    <property type="molecule type" value="Genomic_DNA"/>
</dbReference>
<dbReference type="HOGENOM" id="CLU_001490_4_0_1"/>
<feature type="compositionally biased region" description="Low complexity" evidence="2">
    <location>
        <begin position="150"/>
        <end position="159"/>
    </location>
</feature>
<dbReference type="Pfam" id="PF13087">
    <property type="entry name" value="AAA_12"/>
    <property type="match status" value="1"/>
</dbReference>
<proteinExistence type="predicted"/>
<gene>
    <name evidence="4" type="ORF">M408DRAFT_321233</name>
</gene>
<feature type="region of interest" description="Disordered" evidence="2">
    <location>
        <begin position="1033"/>
        <end position="1098"/>
    </location>
</feature>
<reference evidence="4 5" key="1">
    <citation type="submission" date="2014-04" db="EMBL/GenBank/DDBJ databases">
        <authorList>
            <consortium name="DOE Joint Genome Institute"/>
            <person name="Kuo A."/>
            <person name="Zuccaro A."/>
            <person name="Kohler A."/>
            <person name="Nagy L.G."/>
            <person name="Floudas D."/>
            <person name="Copeland A."/>
            <person name="Barry K.W."/>
            <person name="Cichocki N."/>
            <person name="Veneault-Fourrey C."/>
            <person name="LaButti K."/>
            <person name="Lindquist E.A."/>
            <person name="Lipzen A."/>
            <person name="Lundell T."/>
            <person name="Morin E."/>
            <person name="Murat C."/>
            <person name="Sun H."/>
            <person name="Tunlid A."/>
            <person name="Henrissat B."/>
            <person name="Grigoriev I.V."/>
            <person name="Hibbett D.S."/>
            <person name="Martin F."/>
            <person name="Nordberg H.P."/>
            <person name="Cantor M.N."/>
            <person name="Hua S.X."/>
        </authorList>
    </citation>
    <scope>NUCLEOTIDE SEQUENCE [LARGE SCALE GENOMIC DNA]</scope>
    <source>
        <strain evidence="4 5">MAFF 305830</strain>
    </source>
</reference>
<dbReference type="Pfam" id="PF13086">
    <property type="entry name" value="AAA_11"/>
    <property type="match status" value="1"/>
</dbReference>
<dbReference type="OrthoDB" id="2423195at2759"/>
<reference evidence="5" key="2">
    <citation type="submission" date="2015-01" db="EMBL/GenBank/DDBJ databases">
        <title>Evolutionary Origins and Diversification of the Mycorrhizal Mutualists.</title>
        <authorList>
            <consortium name="DOE Joint Genome Institute"/>
            <consortium name="Mycorrhizal Genomics Consortium"/>
            <person name="Kohler A."/>
            <person name="Kuo A."/>
            <person name="Nagy L.G."/>
            <person name="Floudas D."/>
            <person name="Copeland A."/>
            <person name="Barry K.W."/>
            <person name="Cichocki N."/>
            <person name="Veneault-Fourrey C."/>
            <person name="LaButti K."/>
            <person name="Lindquist E.A."/>
            <person name="Lipzen A."/>
            <person name="Lundell T."/>
            <person name="Morin E."/>
            <person name="Murat C."/>
            <person name="Riley R."/>
            <person name="Ohm R."/>
            <person name="Sun H."/>
            <person name="Tunlid A."/>
            <person name="Henrissat B."/>
            <person name="Grigoriev I.V."/>
            <person name="Hibbett D.S."/>
            <person name="Martin F."/>
        </authorList>
    </citation>
    <scope>NUCLEOTIDE SEQUENCE [LARGE SCALE GENOMIC DNA]</scope>
    <source>
        <strain evidence="5">MAFF 305830</strain>
    </source>
</reference>
<dbReference type="SMART" id="SM00356">
    <property type="entry name" value="ZnF_C3H1"/>
    <property type="match status" value="2"/>
</dbReference>
<dbReference type="PANTHER" id="PTHR10887">
    <property type="entry name" value="DNA2/NAM7 HELICASE FAMILY"/>
    <property type="match status" value="1"/>
</dbReference>
<dbReference type="InterPro" id="IPR000571">
    <property type="entry name" value="Znf_CCCH"/>
</dbReference>
<protein>
    <recommendedName>
        <fullName evidence="3">C3H1-type domain-containing protein</fullName>
    </recommendedName>
</protein>
<keyword evidence="5" id="KW-1185">Reference proteome</keyword>
<feature type="zinc finger region" description="C3H1-type" evidence="1">
    <location>
        <begin position="166"/>
        <end position="194"/>
    </location>
</feature>
<dbReference type="CDD" id="cd06008">
    <property type="entry name" value="NF-X1-zinc-finger"/>
    <property type="match status" value="1"/>
</dbReference>
<dbReference type="InterPro" id="IPR041679">
    <property type="entry name" value="DNA2/NAM7-like_C"/>
</dbReference>
<evidence type="ECO:0000256" key="1">
    <source>
        <dbReference type="PROSITE-ProRule" id="PRU00723"/>
    </source>
</evidence>
<keyword evidence="1" id="KW-0862">Zinc</keyword>
<dbReference type="CDD" id="cd18808">
    <property type="entry name" value="SF1_C_Upf1"/>
    <property type="match status" value="1"/>
</dbReference>